<name>U7V9Z5_9FUSO</name>
<keyword evidence="4" id="KW-0378">Hydrolase</keyword>
<dbReference type="STRING" id="1319815.HMPREF0202_02304"/>
<dbReference type="InterPro" id="IPR011765">
    <property type="entry name" value="Pept_M16_N"/>
</dbReference>
<dbReference type="Gene3D" id="3.30.830.10">
    <property type="entry name" value="Metalloenzyme, LuxS/M16 peptidase-like"/>
    <property type="match status" value="4"/>
</dbReference>
<evidence type="ECO:0000256" key="2">
    <source>
        <dbReference type="ARBA" id="ARBA00022670"/>
    </source>
</evidence>
<evidence type="ECO:0000313" key="11">
    <source>
        <dbReference type="Proteomes" id="UP000017081"/>
    </source>
</evidence>
<dbReference type="GO" id="GO:0046872">
    <property type="term" value="F:metal ion binding"/>
    <property type="evidence" value="ECO:0007669"/>
    <property type="project" value="UniProtKB-KW"/>
</dbReference>
<feature type="domain" description="Peptidase M16 C-terminal" evidence="9">
    <location>
        <begin position="205"/>
        <end position="384"/>
    </location>
</feature>
<evidence type="ECO:0000313" key="10">
    <source>
        <dbReference type="EMBL" id="ERT67618.1"/>
    </source>
</evidence>
<protein>
    <submittedName>
        <fullName evidence="10">Peptidase M16 inactive domain protein</fullName>
    </submittedName>
</protein>
<accession>U7V9Z5</accession>
<sequence>MKKRIFPFTIIFLILQLFIFASNQPNLQVSKNLISGTLDNGLQYYILKNKKPENRASLNLVVKAGSLYEEEDQQGLAHFLEHMAFNGTTEYKKNELVTYLQSLGLSFGGDLNAYTSFSETVYKLQVPTSKSDLETGFNVLKEWASEVTLDPKDVENEKNIIIEEWRLRQGISQRVGDLQKKILYGDSWYSKRFPIGFPETIKGATSKKLRDYYEKWYQPENMAVVAVGDFNPEDIKHLITNNFASLKNKTNIVNTNYEISLPLEDSVTIFTDPELTTTNFNLMWKEPISTIDTTASFKNNLEKILLNSILNTRFSILSKDKDSPFVYSSIYNFPLNKNTGIYAISALIKDENINKSITDIIDNLKSISLNGVSSQELENEKINLLNNLKTIVSNKESIKNDIYMDSIVDYILNNNVFMEPDAEYELTENILKSITIDDLKNIASNLTSLNYDVLITSRENMKDKLPKTNEIKSLIDLLLTKNTTSIEEKSFKTELPELNLIPGTSKIITKEKDYTKLLLSNGIEVLYKETNFDKDKITFKLTKLQGSSSLEYPEYINSLFLPEILSNSGVGDINYSSLELYFKGKNFSVEPFIDDYTQGFTISTNKENLSEALKFFRTLISNPKFDENIIESNLKTNRELIKNRDFSPKALFKKTYLETLNNNHPRKVPLEIDDISYVNKESLLNTFEHLFSNFKNYKLVVTGSIDEQILIKNLDYYFANLPINTNQLEYKDLNVVYPTESVKKTIIKGIDKKATVILTFPYQSNFSLENRVLYGAFSNLLNILLIEDVREKIGGVYSISSYSNLEKLNFGENYLQIMFSTDTKRVDEVVSKVKNTIKNIQKGTFPENKILDIQKNYKLNFETALNTNSFWNNYLEKKNLISDYEFYTPMRYNKTVNYNSIINFSNRALNIKNCVEVILLPEKEE</sequence>
<dbReference type="PROSITE" id="PS00143">
    <property type="entry name" value="INSULINASE"/>
    <property type="match status" value="1"/>
</dbReference>
<dbReference type="eggNOG" id="COG0612">
    <property type="taxonomic scope" value="Bacteria"/>
</dbReference>
<evidence type="ECO:0000256" key="1">
    <source>
        <dbReference type="ARBA" id="ARBA00007261"/>
    </source>
</evidence>
<dbReference type="PATRIC" id="fig|1319815.3.peg.2211"/>
<keyword evidence="3" id="KW-0479">Metal-binding</keyword>
<keyword evidence="6" id="KW-0482">Metalloprotease</keyword>
<dbReference type="Pfam" id="PF00675">
    <property type="entry name" value="Peptidase_M16"/>
    <property type="match status" value="1"/>
</dbReference>
<dbReference type="Pfam" id="PF05193">
    <property type="entry name" value="Peptidase_M16_C"/>
    <property type="match status" value="2"/>
</dbReference>
<evidence type="ECO:0000259" key="9">
    <source>
        <dbReference type="Pfam" id="PF05193"/>
    </source>
</evidence>
<dbReference type="Proteomes" id="UP000017081">
    <property type="component" value="Unassembled WGS sequence"/>
</dbReference>
<evidence type="ECO:0000256" key="7">
    <source>
        <dbReference type="RuleBase" id="RU004447"/>
    </source>
</evidence>
<gene>
    <name evidence="10" type="ORF">HMPREF0202_02304</name>
</gene>
<proteinExistence type="inferred from homology"/>
<dbReference type="EMBL" id="AXZF01000111">
    <property type="protein sequence ID" value="ERT67618.1"/>
    <property type="molecule type" value="Genomic_DNA"/>
</dbReference>
<dbReference type="InterPro" id="IPR001431">
    <property type="entry name" value="Pept_M16_Zn_BS"/>
</dbReference>
<feature type="domain" description="Peptidase M16 C-terminal" evidence="9">
    <location>
        <begin position="678"/>
        <end position="855"/>
    </location>
</feature>
<evidence type="ECO:0000256" key="4">
    <source>
        <dbReference type="ARBA" id="ARBA00022801"/>
    </source>
</evidence>
<dbReference type="GO" id="GO:0006508">
    <property type="term" value="P:proteolysis"/>
    <property type="evidence" value="ECO:0007669"/>
    <property type="project" value="UniProtKB-KW"/>
</dbReference>
<dbReference type="AlphaFoldDB" id="U7V9Z5"/>
<evidence type="ECO:0000256" key="3">
    <source>
        <dbReference type="ARBA" id="ARBA00022723"/>
    </source>
</evidence>
<keyword evidence="11" id="KW-1185">Reference proteome</keyword>
<evidence type="ECO:0000259" key="8">
    <source>
        <dbReference type="Pfam" id="PF00675"/>
    </source>
</evidence>
<feature type="domain" description="Peptidase M16 N-terminal" evidence="8">
    <location>
        <begin position="46"/>
        <end position="164"/>
    </location>
</feature>
<dbReference type="InterPro" id="IPR050626">
    <property type="entry name" value="Peptidase_M16"/>
</dbReference>
<dbReference type="HOGENOM" id="CLU_008156_0_0_0"/>
<dbReference type="PANTHER" id="PTHR43690:SF34">
    <property type="entry name" value="ZINC PROTEASE PQQL-LIKE"/>
    <property type="match status" value="1"/>
</dbReference>
<dbReference type="GO" id="GO:0004222">
    <property type="term" value="F:metalloendopeptidase activity"/>
    <property type="evidence" value="ECO:0007669"/>
    <property type="project" value="InterPro"/>
</dbReference>
<evidence type="ECO:0000256" key="6">
    <source>
        <dbReference type="ARBA" id="ARBA00023049"/>
    </source>
</evidence>
<dbReference type="InterPro" id="IPR011249">
    <property type="entry name" value="Metalloenz_LuxS/M16"/>
</dbReference>
<evidence type="ECO:0000256" key="5">
    <source>
        <dbReference type="ARBA" id="ARBA00022833"/>
    </source>
</evidence>
<reference evidence="10 11" key="1">
    <citation type="submission" date="2013-08" db="EMBL/GenBank/DDBJ databases">
        <authorList>
            <person name="Weinstock G."/>
            <person name="Sodergren E."/>
            <person name="Wylie T."/>
            <person name="Fulton L."/>
            <person name="Fulton R."/>
            <person name="Fronick C."/>
            <person name="O'Laughlin M."/>
            <person name="Godfrey J."/>
            <person name="Miner T."/>
            <person name="Herter B."/>
            <person name="Appelbaum E."/>
            <person name="Cordes M."/>
            <person name="Lek S."/>
            <person name="Wollam A."/>
            <person name="Pepin K.H."/>
            <person name="Palsikar V.B."/>
            <person name="Mitreva M."/>
            <person name="Wilson R.K."/>
        </authorList>
    </citation>
    <scope>NUCLEOTIDE SEQUENCE [LARGE SCALE GENOMIC DNA]</scope>
    <source>
        <strain evidence="10 11">ATCC BAA-474</strain>
    </source>
</reference>
<organism evidence="10 11">
    <name type="scientific">Cetobacterium somerae ATCC BAA-474</name>
    <dbReference type="NCBI Taxonomy" id="1319815"/>
    <lineage>
        <taxon>Bacteria</taxon>
        <taxon>Fusobacteriati</taxon>
        <taxon>Fusobacteriota</taxon>
        <taxon>Fusobacteriia</taxon>
        <taxon>Fusobacteriales</taxon>
        <taxon>Fusobacteriaceae</taxon>
        <taxon>Cetobacterium</taxon>
    </lineage>
</organism>
<dbReference type="SUPFAM" id="SSF63411">
    <property type="entry name" value="LuxS/MPP-like metallohydrolase"/>
    <property type="match status" value="4"/>
</dbReference>
<comment type="similarity">
    <text evidence="1 7">Belongs to the peptidase M16 family.</text>
</comment>
<dbReference type="InterPro" id="IPR007863">
    <property type="entry name" value="Peptidase_M16_C"/>
</dbReference>
<dbReference type="PANTHER" id="PTHR43690">
    <property type="entry name" value="NARDILYSIN"/>
    <property type="match status" value="1"/>
</dbReference>
<comment type="caution">
    <text evidence="10">The sequence shown here is derived from an EMBL/GenBank/DDBJ whole genome shotgun (WGS) entry which is preliminary data.</text>
</comment>
<keyword evidence="5" id="KW-0862">Zinc</keyword>
<dbReference type="RefSeq" id="WP_023051836.1">
    <property type="nucleotide sequence ID" value="NZ_CP173065.2"/>
</dbReference>
<keyword evidence="2" id="KW-0645">Protease</keyword>